<dbReference type="Pfam" id="PF12958">
    <property type="entry name" value="DUF3847"/>
    <property type="match status" value="1"/>
</dbReference>
<evidence type="ECO:0000313" key="2">
    <source>
        <dbReference type="EMBL" id="HJC73711.1"/>
    </source>
</evidence>
<dbReference type="InterPro" id="IPR024215">
    <property type="entry name" value="DUF3847"/>
</dbReference>
<proteinExistence type="predicted"/>
<sequence length="73" mass="8674">MEKLSTEETKKQLLQAKHRMEAAQARDRKKERSARTRRLILEGAELERVVPEVREMTTEGLRHFLLLHLQKHS</sequence>
<accession>A0A9D2Q785</accession>
<name>A0A9D2Q785_9FIRM</name>
<reference evidence="2" key="2">
    <citation type="submission" date="2021-04" db="EMBL/GenBank/DDBJ databases">
        <authorList>
            <person name="Gilroy R."/>
        </authorList>
    </citation>
    <scope>NUCLEOTIDE SEQUENCE</scope>
    <source>
        <strain evidence="2">CHK196-7946</strain>
    </source>
</reference>
<protein>
    <submittedName>
        <fullName evidence="2">DUF3847 domain-containing protein</fullName>
    </submittedName>
</protein>
<evidence type="ECO:0000313" key="3">
    <source>
        <dbReference type="Proteomes" id="UP000823902"/>
    </source>
</evidence>
<feature type="region of interest" description="Disordered" evidence="1">
    <location>
        <begin position="1"/>
        <end position="36"/>
    </location>
</feature>
<dbReference type="AlphaFoldDB" id="A0A9D2Q785"/>
<organism evidence="2 3">
    <name type="scientific">Candidatus Mediterraneibacter faecavium</name>
    <dbReference type="NCBI Taxonomy" id="2838668"/>
    <lineage>
        <taxon>Bacteria</taxon>
        <taxon>Bacillati</taxon>
        <taxon>Bacillota</taxon>
        <taxon>Clostridia</taxon>
        <taxon>Lachnospirales</taxon>
        <taxon>Lachnospiraceae</taxon>
        <taxon>Mediterraneibacter</taxon>
    </lineage>
</organism>
<dbReference type="EMBL" id="DWVY01000007">
    <property type="protein sequence ID" value="HJC73711.1"/>
    <property type="molecule type" value="Genomic_DNA"/>
</dbReference>
<evidence type="ECO:0000256" key="1">
    <source>
        <dbReference type="SAM" id="MobiDB-lite"/>
    </source>
</evidence>
<feature type="compositionally biased region" description="Basic and acidic residues" evidence="1">
    <location>
        <begin position="18"/>
        <end position="34"/>
    </location>
</feature>
<reference evidence="2" key="1">
    <citation type="journal article" date="2021" name="PeerJ">
        <title>Extensive microbial diversity within the chicken gut microbiome revealed by metagenomics and culture.</title>
        <authorList>
            <person name="Gilroy R."/>
            <person name="Ravi A."/>
            <person name="Getino M."/>
            <person name="Pursley I."/>
            <person name="Horton D.L."/>
            <person name="Alikhan N.F."/>
            <person name="Baker D."/>
            <person name="Gharbi K."/>
            <person name="Hall N."/>
            <person name="Watson M."/>
            <person name="Adriaenssens E.M."/>
            <person name="Foster-Nyarko E."/>
            <person name="Jarju S."/>
            <person name="Secka A."/>
            <person name="Antonio M."/>
            <person name="Oren A."/>
            <person name="Chaudhuri R.R."/>
            <person name="La Ragione R."/>
            <person name="Hildebrand F."/>
            <person name="Pallen M.J."/>
        </authorList>
    </citation>
    <scope>NUCLEOTIDE SEQUENCE</scope>
    <source>
        <strain evidence="2">CHK196-7946</strain>
    </source>
</reference>
<comment type="caution">
    <text evidence="2">The sequence shown here is derived from an EMBL/GenBank/DDBJ whole genome shotgun (WGS) entry which is preliminary data.</text>
</comment>
<feature type="compositionally biased region" description="Basic and acidic residues" evidence="1">
    <location>
        <begin position="1"/>
        <end position="11"/>
    </location>
</feature>
<dbReference type="Proteomes" id="UP000823902">
    <property type="component" value="Unassembled WGS sequence"/>
</dbReference>
<gene>
    <name evidence="2" type="ORF">H9697_01995</name>
</gene>